<dbReference type="SMART" id="SM00364">
    <property type="entry name" value="LRR_BAC"/>
    <property type="match status" value="4"/>
</dbReference>
<evidence type="ECO:0000313" key="6">
    <source>
        <dbReference type="EMBL" id="CRL05062.1"/>
    </source>
</evidence>
<dbReference type="PROSITE" id="PS51450">
    <property type="entry name" value="LRR"/>
    <property type="match status" value="4"/>
</dbReference>
<dbReference type="OrthoDB" id="6022531at2759"/>
<keyword evidence="7" id="KW-1185">Reference proteome</keyword>
<feature type="chain" id="PRO_5012181849" evidence="5">
    <location>
        <begin position="22"/>
        <end position="411"/>
    </location>
</feature>
<protein>
    <submittedName>
        <fullName evidence="6">CLUMA_CG017969, isoform A</fullName>
    </submittedName>
</protein>
<evidence type="ECO:0000256" key="4">
    <source>
        <dbReference type="ARBA" id="ARBA00023180"/>
    </source>
</evidence>
<dbReference type="PANTHER" id="PTHR45842">
    <property type="entry name" value="SYNAPTIC ADHESION-LIKE MOLECULE SALM"/>
    <property type="match status" value="1"/>
</dbReference>
<dbReference type="FunFam" id="3.80.10.10:FF:001164">
    <property type="entry name" value="GH01279p"/>
    <property type="match status" value="1"/>
</dbReference>
<evidence type="ECO:0000313" key="7">
    <source>
        <dbReference type="Proteomes" id="UP000183832"/>
    </source>
</evidence>
<feature type="signal peptide" evidence="5">
    <location>
        <begin position="1"/>
        <end position="21"/>
    </location>
</feature>
<dbReference type="Pfam" id="PF13306">
    <property type="entry name" value="LRR_5"/>
    <property type="match status" value="1"/>
</dbReference>
<reference evidence="6 7" key="1">
    <citation type="submission" date="2015-04" db="EMBL/GenBank/DDBJ databases">
        <authorList>
            <person name="Syromyatnikov M.Y."/>
            <person name="Popov V.N."/>
        </authorList>
    </citation>
    <scope>NUCLEOTIDE SEQUENCE [LARGE SCALE GENOMIC DNA]</scope>
</reference>
<keyword evidence="4" id="KW-0325">Glycoprotein</keyword>
<keyword evidence="3" id="KW-0677">Repeat</keyword>
<name>A0A1J1J0V3_9DIPT</name>
<organism evidence="6 7">
    <name type="scientific">Clunio marinus</name>
    <dbReference type="NCBI Taxonomy" id="568069"/>
    <lineage>
        <taxon>Eukaryota</taxon>
        <taxon>Metazoa</taxon>
        <taxon>Ecdysozoa</taxon>
        <taxon>Arthropoda</taxon>
        <taxon>Hexapoda</taxon>
        <taxon>Insecta</taxon>
        <taxon>Pterygota</taxon>
        <taxon>Neoptera</taxon>
        <taxon>Endopterygota</taxon>
        <taxon>Diptera</taxon>
        <taxon>Nematocera</taxon>
        <taxon>Chironomoidea</taxon>
        <taxon>Chironomidae</taxon>
        <taxon>Clunio</taxon>
    </lineage>
</organism>
<dbReference type="EMBL" id="CVRI01000064">
    <property type="protein sequence ID" value="CRL05062.1"/>
    <property type="molecule type" value="Genomic_DNA"/>
</dbReference>
<dbReference type="InterPro" id="IPR003591">
    <property type="entry name" value="Leu-rich_rpt_typical-subtyp"/>
</dbReference>
<sequence length="411" mass="46369">MILSLKLFLILTSVAITPIKCATCRFKLYDSQYCCEIFDANVTEKNQPFDIIGEHLPGYSNTDVKRLNVAGSGILNFIPKAIFETFINLEVLSIWGVQLKEIHQETFQDCKLSSLHLDRNNIKKIPSKAFSGCPLLTVLSLYGNTIETVEDYAISELGLLKHLILSNNELKTLPENAFANLSELQNLDLDNNKIDHLPENIFSTLGSLETLNLDRNSLVSIPPKLLSGCNSLKMFHASSNSISSIHPNTFNRHLIELIDLSQNNLKEIAPGTFQMLNHIKKIRLNSNHISSLPNESFSGCISQNLETIESVNISSNELTCEGLEALNLYDNELEIIHSNFFVNMTRLMALNLSSNKISAINRDMFKFLPKIEFLFLSNNTCTSKKFTNIKESKIPKIEKSLEKCFNNYDEL</sequence>
<dbReference type="AlphaFoldDB" id="A0A1J1J0V3"/>
<evidence type="ECO:0000256" key="5">
    <source>
        <dbReference type="SAM" id="SignalP"/>
    </source>
</evidence>
<dbReference type="InterPro" id="IPR032675">
    <property type="entry name" value="LRR_dom_sf"/>
</dbReference>
<dbReference type="InterPro" id="IPR026906">
    <property type="entry name" value="LRR_5"/>
</dbReference>
<evidence type="ECO:0000256" key="1">
    <source>
        <dbReference type="ARBA" id="ARBA00022614"/>
    </source>
</evidence>
<evidence type="ECO:0000256" key="3">
    <source>
        <dbReference type="ARBA" id="ARBA00022737"/>
    </source>
</evidence>
<dbReference type="InterPro" id="IPR001611">
    <property type="entry name" value="Leu-rich_rpt"/>
</dbReference>
<dbReference type="Gene3D" id="3.80.10.10">
    <property type="entry name" value="Ribonuclease Inhibitor"/>
    <property type="match status" value="4"/>
</dbReference>
<accession>A0A1J1J0V3</accession>
<dbReference type="Proteomes" id="UP000183832">
    <property type="component" value="Unassembled WGS sequence"/>
</dbReference>
<gene>
    <name evidence="6" type="ORF">CLUMA_CG017969</name>
</gene>
<keyword evidence="1" id="KW-0433">Leucine-rich repeat</keyword>
<evidence type="ECO:0000256" key="2">
    <source>
        <dbReference type="ARBA" id="ARBA00022729"/>
    </source>
</evidence>
<keyword evidence="2 5" id="KW-0732">Signal</keyword>
<dbReference type="SMART" id="SM00369">
    <property type="entry name" value="LRR_TYP"/>
    <property type="match status" value="11"/>
</dbReference>
<dbReference type="Pfam" id="PF13855">
    <property type="entry name" value="LRR_8"/>
    <property type="match status" value="2"/>
</dbReference>
<proteinExistence type="predicted"/>
<dbReference type="STRING" id="568069.A0A1J1J0V3"/>
<dbReference type="SUPFAM" id="SSF52058">
    <property type="entry name" value="L domain-like"/>
    <property type="match status" value="1"/>
</dbReference>
<dbReference type="InterPro" id="IPR050467">
    <property type="entry name" value="LRFN"/>
</dbReference>
<dbReference type="PANTHER" id="PTHR45842:SF12">
    <property type="entry name" value="KEKKON 5, ISOFORM A"/>
    <property type="match status" value="1"/>
</dbReference>